<proteinExistence type="predicted"/>
<sequence length="70" mass="7310">MSVCLTNAWCRVALQRVTTLLNGIGSLAATVSHIHSTGGLMRMEANLLGHDVSLELDVPEGDADPPPAVS</sequence>
<keyword evidence="2" id="KW-1185">Reference proteome</keyword>
<dbReference type="AlphaFoldDB" id="A0A8H3W5N6"/>
<dbReference type="EMBL" id="WOWK01000076">
    <property type="protein sequence ID" value="KAF0320989.1"/>
    <property type="molecule type" value="Genomic_DNA"/>
</dbReference>
<comment type="caution">
    <text evidence="1">The sequence shown here is derived from an EMBL/GenBank/DDBJ whole genome shotgun (WGS) entry which is preliminary data.</text>
</comment>
<organism evidence="1 2">
    <name type="scientific">Colletotrichum asianum</name>
    <dbReference type="NCBI Taxonomy" id="702518"/>
    <lineage>
        <taxon>Eukaryota</taxon>
        <taxon>Fungi</taxon>
        <taxon>Dikarya</taxon>
        <taxon>Ascomycota</taxon>
        <taxon>Pezizomycotina</taxon>
        <taxon>Sordariomycetes</taxon>
        <taxon>Hypocreomycetidae</taxon>
        <taxon>Glomerellales</taxon>
        <taxon>Glomerellaceae</taxon>
        <taxon>Colletotrichum</taxon>
        <taxon>Colletotrichum gloeosporioides species complex</taxon>
    </lineage>
</organism>
<accession>A0A8H3W5N6</accession>
<gene>
    <name evidence="1" type="ORF">GQ607_011747</name>
</gene>
<evidence type="ECO:0000313" key="1">
    <source>
        <dbReference type="EMBL" id="KAF0320989.1"/>
    </source>
</evidence>
<evidence type="ECO:0000313" key="2">
    <source>
        <dbReference type="Proteomes" id="UP000434172"/>
    </source>
</evidence>
<name>A0A8H3W5N6_9PEZI</name>
<reference evidence="1 2" key="1">
    <citation type="submission" date="2019-12" db="EMBL/GenBank/DDBJ databases">
        <title>A genome sequence resource for the geographically widespread anthracnose pathogen Colletotrichum asianum.</title>
        <authorList>
            <person name="Meng Y."/>
        </authorList>
    </citation>
    <scope>NUCLEOTIDE SEQUENCE [LARGE SCALE GENOMIC DNA]</scope>
    <source>
        <strain evidence="1 2">ICMP 18580</strain>
    </source>
</reference>
<dbReference type="Proteomes" id="UP000434172">
    <property type="component" value="Unassembled WGS sequence"/>
</dbReference>
<protein>
    <submittedName>
        <fullName evidence="1">Uncharacterized protein</fullName>
    </submittedName>
</protein>